<protein>
    <submittedName>
        <fullName evidence="3">Uncharacterized protein</fullName>
    </submittedName>
</protein>
<feature type="region of interest" description="Disordered" evidence="1">
    <location>
        <begin position="174"/>
        <end position="196"/>
    </location>
</feature>
<feature type="region of interest" description="Disordered" evidence="1">
    <location>
        <begin position="101"/>
        <end position="157"/>
    </location>
</feature>
<sequence>MKMIAVIVVVAARRCAHGSPSCRTAQLPPLTLPRLPVPPSRSADAPARRLVVPVDRERNHLGALADVGVRAVMRRFRAQRVRAPEWADCYGLLRFCGRSSTASEASSRSNPKPSTSLTRRTRMQRSAWCEPRWAAGVEKERQSPSVSGGGAGAGRSDGVHADLIVEAAAQTAARREAVTRRRTRNGHGGDLGGGRVRVHLAPPPACRREFVLLRVELDVQGEQGGGASTTWAVLLGVRLREPELERDEVEVGAGVPGSLRAVSFTSANGSILRPRDGGGTVAGRILAQEGKVHRARCTTDVYEDGRMLVGGCGVRRGCRPSQGVWRADNGSEAAPVLLTTSRLSLEPRACTGVKARLEGGIKAGFGLVKIHKTIHVSKYLVVVALSKSSATTTVLSPLVYQLPDSRQIPAAMRLLVDQQICRLLCLPSTSTSRHKIQDWLQVHASSQLKISPFKSRLKILSERTPSGMKSNRAVALTPHLRHYSASMHRTPAFALRSPHPRRTQRAPKRPASHPVVFPSSVERPVCAFRGCLCILGVSRERLRFIFVISDHLQNAGIMVGGDCEPWLVRISFERTQAVSRDFDRRRGLHEQCNIPRYVVLASKSKLWQLGATAIQLHHSSPNYLIQLLGHSESRCKPRLRTRVSDPGTPSNRRVIPHQPAGFLVHGVSISALHVDSEPICPFVKVVPQSIPNTSHDPGLMRGFSEFGRHGPIRSCERRTVFSVRSPSEFVEGKPFPPHLDPRLRSCGDSPHEWHSSWGAASAFPPRRLGALERIEVGFLNSDVAAQSSEPAPFPARCTDPASIRRALSVRGCEYPRLRSAAGVRGQPRHDWRSNWGGGGDSRRSSFALPCGDLARWSGLRWVLCFELVRAGRGRRGGLTRVRPQWRNVKLLRRSTSCYAAATTCYAVATQVLLAPTSSYAVLRAPTSCYAAATTCYAVATQVLRAYASATSSYSCLRAPTAALQDPTQVLRAPTPVYGSPTSCYTVTLTLLRAATRLLPRAMWLLRECYAAAMRVLRGCSGVLHR</sequence>
<accession>A0AAD7GK37</accession>
<proteinExistence type="predicted"/>
<reference evidence="3" key="1">
    <citation type="submission" date="2023-03" db="EMBL/GenBank/DDBJ databases">
        <title>Massive genome expansion in bonnet fungi (Mycena s.s.) driven by repeated elements and novel gene families across ecological guilds.</title>
        <authorList>
            <consortium name="Lawrence Berkeley National Laboratory"/>
            <person name="Harder C.B."/>
            <person name="Miyauchi S."/>
            <person name="Viragh M."/>
            <person name="Kuo A."/>
            <person name="Thoen E."/>
            <person name="Andreopoulos B."/>
            <person name="Lu D."/>
            <person name="Skrede I."/>
            <person name="Drula E."/>
            <person name="Henrissat B."/>
            <person name="Morin E."/>
            <person name="Kohler A."/>
            <person name="Barry K."/>
            <person name="LaButti K."/>
            <person name="Morin E."/>
            <person name="Salamov A."/>
            <person name="Lipzen A."/>
            <person name="Mereny Z."/>
            <person name="Hegedus B."/>
            <person name="Baldrian P."/>
            <person name="Stursova M."/>
            <person name="Weitz H."/>
            <person name="Taylor A."/>
            <person name="Grigoriev I.V."/>
            <person name="Nagy L.G."/>
            <person name="Martin F."/>
            <person name="Kauserud H."/>
        </authorList>
    </citation>
    <scope>NUCLEOTIDE SEQUENCE</scope>
    <source>
        <strain evidence="3">CBHHK067</strain>
    </source>
</reference>
<name>A0AAD7GK37_MYCRO</name>
<evidence type="ECO:0000256" key="1">
    <source>
        <dbReference type="SAM" id="MobiDB-lite"/>
    </source>
</evidence>
<keyword evidence="4" id="KW-1185">Reference proteome</keyword>
<evidence type="ECO:0000313" key="3">
    <source>
        <dbReference type="EMBL" id="KAJ7698700.1"/>
    </source>
</evidence>
<dbReference type="EMBL" id="JARKIE010000025">
    <property type="protein sequence ID" value="KAJ7698700.1"/>
    <property type="molecule type" value="Genomic_DNA"/>
</dbReference>
<feature type="compositionally biased region" description="Gly residues" evidence="1">
    <location>
        <begin position="186"/>
        <end position="195"/>
    </location>
</feature>
<evidence type="ECO:0000313" key="4">
    <source>
        <dbReference type="Proteomes" id="UP001221757"/>
    </source>
</evidence>
<comment type="caution">
    <text evidence="3">The sequence shown here is derived from an EMBL/GenBank/DDBJ whole genome shotgun (WGS) entry which is preliminary data.</text>
</comment>
<feature type="signal peptide" evidence="2">
    <location>
        <begin position="1"/>
        <end position="18"/>
    </location>
</feature>
<feature type="chain" id="PRO_5042229823" evidence="2">
    <location>
        <begin position="19"/>
        <end position="1025"/>
    </location>
</feature>
<organism evidence="3 4">
    <name type="scientific">Mycena rosella</name>
    <name type="common">Pink bonnet</name>
    <name type="synonym">Agaricus rosellus</name>
    <dbReference type="NCBI Taxonomy" id="1033263"/>
    <lineage>
        <taxon>Eukaryota</taxon>
        <taxon>Fungi</taxon>
        <taxon>Dikarya</taxon>
        <taxon>Basidiomycota</taxon>
        <taxon>Agaricomycotina</taxon>
        <taxon>Agaricomycetes</taxon>
        <taxon>Agaricomycetidae</taxon>
        <taxon>Agaricales</taxon>
        <taxon>Marasmiineae</taxon>
        <taxon>Mycenaceae</taxon>
        <taxon>Mycena</taxon>
    </lineage>
</organism>
<evidence type="ECO:0000256" key="2">
    <source>
        <dbReference type="SAM" id="SignalP"/>
    </source>
</evidence>
<keyword evidence="2" id="KW-0732">Signal</keyword>
<dbReference type="Proteomes" id="UP001221757">
    <property type="component" value="Unassembled WGS sequence"/>
</dbReference>
<gene>
    <name evidence="3" type="ORF">B0H17DRAFT_1129732</name>
</gene>
<dbReference type="AlphaFoldDB" id="A0AAD7GK37"/>